<comment type="caution">
    <text evidence="2">The sequence shown here is derived from an EMBL/GenBank/DDBJ whole genome shotgun (WGS) entry which is preliminary data.</text>
</comment>
<proteinExistence type="predicted"/>
<protein>
    <submittedName>
        <fullName evidence="2">Uncharacterized protein</fullName>
    </submittedName>
</protein>
<reference evidence="2 3" key="1">
    <citation type="submission" date="2021-06" db="EMBL/GenBank/DDBJ databases">
        <title>Caerostris extrusa draft genome.</title>
        <authorList>
            <person name="Kono N."/>
            <person name="Arakawa K."/>
        </authorList>
    </citation>
    <scope>NUCLEOTIDE SEQUENCE [LARGE SCALE GENOMIC DNA]</scope>
</reference>
<gene>
    <name evidence="2" type="ORF">CEXT_331801</name>
</gene>
<accession>A0AAV4R5T9</accession>
<evidence type="ECO:0000256" key="1">
    <source>
        <dbReference type="SAM" id="MobiDB-lite"/>
    </source>
</evidence>
<evidence type="ECO:0000313" key="3">
    <source>
        <dbReference type="Proteomes" id="UP001054945"/>
    </source>
</evidence>
<name>A0AAV4R5T9_CAEEX</name>
<dbReference type="Proteomes" id="UP001054945">
    <property type="component" value="Unassembled WGS sequence"/>
</dbReference>
<dbReference type="AlphaFoldDB" id="A0AAV4R5T9"/>
<feature type="region of interest" description="Disordered" evidence="1">
    <location>
        <begin position="66"/>
        <end position="100"/>
    </location>
</feature>
<dbReference type="EMBL" id="BPLR01007459">
    <property type="protein sequence ID" value="GIY17070.1"/>
    <property type="molecule type" value="Genomic_DNA"/>
</dbReference>
<organism evidence="2 3">
    <name type="scientific">Caerostris extrusa</name>
    <name type="common">Bark spider</name>
    <name type="synonym">Caerostris bankana</name>
    <dbReference type="NCBI Taxonomy" id="172846"/>
    <lineage>
        <taxon>Eukaryota</taxon>
        <taxon>Metazoa</taxon>
        <taxon>Ecdysozoa</taxon>
        <taxon>Arthropoda</taxon>
        <taxon>Chelicerata</taxon>
        <taxon>Arachnida</taxon>
        <taxon>Araneae</taxon>
        <taxon>Araneomorphae</taxon>
        <taxon>Entelegynae</taxon>
        <taxon>Araneoidea</taxon>
        <taxon>Araneidae</taxon>
        <taxon>Caerostris</taxon>
    </lineage>
</organism>
<evidence type="ECO:0000313" key="2">
    <source>
        <dbReference type="EMBL" id="GIY17070.1"/>
    </source>
</evidence>
<sequence>MRLPQGRNLFIKVNLNISNLTCRNPFPLACRSLPHPTSTTTALNCETPGRRRTMRRGPVLCYDRCDSEKNSSSPFSIDCSGNRARAPQATSDRDSQPQPQ</sequence>
<feature type="compositionally biased region" description="Basic and acidic residues" evidence="1">
    <location>
        <begin position="91"/>
        <end position="100"/>
    </location>
</feature>
<keyword evidence="3" id="KW-1185">Reference proteome</keyword>